<dbReference type="Gene3D" id="3.40.50.150">
    <property type="entry name" value="Vaccinia Virus protein VP39"/>
    <property type="match status" value="1"/>
</dbReference>
<dbReference type="InterPro" id="IPR004556">
    <property type="entry name" value="HemK-like"/>
</dbReference>
<accession>A0A9P3HA06</accession>
<dbReference type="PROSITE" id="PS00092">
    <property type="entry name" value="N6_MTASE"/>
    <property type="match status" value="1"/>
</dbReference>
<dbReference type="AlphaFoldDB" id="A0A9P3HA06"/>
<evidence type="ECO:0000259" key="6">
    <source>
        <dbReference type="Pfam" id="PF13847"/>
    </source>
</evidence>
<dbReference type="CDD" id="cd02440">
    <property type="entry name" value="AdoMet_MTases"/>
    <property type="match status" value="1"/>
</dbReference>
<keyword evidence="4" id="KW-0694">RNA-binding</keyword>
<gene>
    <name evidence="7" type="ORF">EMPS_05213</name>
</gene>
<keyword evidence="8" id="KW-1185">Reference proteome</keyword>
<name>A0A9P3HA06_9FUNG</name>
<dbReference type="GO" id="GO:0009982">
    <property type="term" value="F:pseudouridine synthase activity"/>
    <property type="evidence" value="ECO:0007669"/>
    <property type="project" value="InterPro"/>
</dbReference>
<dbReference type="OrthoDB" id="269872at2759"/>
<dbReference type="SUPFAM" id="SSF55120">
    <property type="entry name" value="Pseudouridine synthase"/>
    <property type="match status" value="1"/>
</dbReference>
<protein>
    <recommendedName>
        <fullName evidence="6">Methyltransferase domain-containing protein</fullName>
    </recommendedName>
</protein>
<dbReference type="PANTHER" id="PTHR18895">
    <property type="entry name" value="HEMK METHYLTRANSFERASE"/>
    <property type="match status" value="1"/>
</dbReference>
<dbReference type="PROSITE" id="PS50889">
    <property type="entry name" value="S4"/>
    <property type="match status" value="1"/>
</dbReference>
<dbReference type="InterPro" id="IPR020103">
    <property type="entry name" value="PsdUridine_synth_cat_dom_sf"/>
</dbReference>
<dbReference type="GO" id="GO:0001522">
    <property type="term" value="P:pseudouridine synthesis"/>
    <property type="evidence" value="ECO:0007669"/>
    <property type="project" value="InterPro"/>
</dbReference>
<dbReference type="PANTHER" id="PTHR18895:SF74">
    <property type="entry name" value="MTRF1L RELEASE FACTOR GLUTAMINE METHYLTRANSFERASE"/>
    <property type="match status" value="1"/>
</dbReference>
<dbReference type="InterPro" id="IPR029063">
    <property type="entry name" value="SAM-dependent_MTases_sf"/>
</dbReference>
<reference evidence="7" key="1">
    <citation type="submission" date="2021-11" db="EMBL/GenBank/DDBJ databases">
        <authorList>
            <person name="Herlambang A."/>
            <person name="Guo Y."/>
            <person name="Takashima Y."/>
            <person name="Nishizawa T."/>
        </authorList>
    </citation>
    <scope>NUCLEOTIDE SEQUENCE</scope>
    <source>
        <strain evidence="7">E1425</strain>
    </source>
</reference>
<feature type="domain" description="Methyltransferase" evidence="6">
    <location>
        <begin position="442"/>
        <end position="520"/>
    </location>
</feature>
<evidence type="ECO:0000256" key="3">
    <source>
        <dbReference type="ARBA" id="ARBA00022691"/>
    </source>
</evidence>
<evidence type="ECO:0000256" key="2">
    <source>
        <dbReference type="ARBA" id="ARBA00022679"/>
    </source>
</evidence>
<dbReference type="GO" id="GO:0032259">
    <property type="term" value="P:methylation"/>
    <property type="evidence" value="ECO:0007669"/>
    <property type="project" value="UniProtKB-KW"/>
</dbReference>
<evidence type="ECO:0000313" key="8">
    <source>
        <dbReference type="Proteomes" id="UP000827284"/>
    </source>
</evidence>
<evidence type="ECO:0000256" key="4">
    <source>
        <dbReference type="PROSITE-ProRule" id="PRU00182"/>
    </source>
</evidence>
<feature type="region of interest" description="Disordered" evidence="5">
    <location>
        <begin position="219"/>
        <end position="239"/>
    </location>
</feature>
<keyword evidence="3" id="KW-0949">S-adenosyl-L-methionine</keyword>
<evidence type="ECO:0000313" key="7">
    <source>
        <dbReference type="EMBL" id="GJJ72855.1"/>
    </source>
</evidence>
<evidence type="ECO:0000256" key="5">
    <source>
        <dbReference type="SAM" id="MobiDB-lite"/>
    </source>
</evidence>
<keyword evidence="2" id="KW-0808">Transferase</keyword>
<dbReference type="Pfam" id="PF13847">
    <property type="entry name" value="Methyltransf_31"/>
    <property type="match status" value="1"/>
</dbReference>
<keyword evidence="1" id="KW-0489">Methyltransferase</keyword>
<proteinExistence type="predicted"/>
<comment type="caution">
    <text evidence="7">The sequence shown here is derived from an EMBL/GenBank/DDBJ whole genome shotgun (WGS) entry which is preliminary data.</text>
</comment>
<dbReference type="GO" id="GO:0008276">
    <property type="term" value="F:protein methyltransferase activity"/>
    <property type="evidence" value="ECO:0007669"/>
    <property type="project" value="InterPro"/>
</dbReference>
<dbReference type="NCBIfam" id="TIGR00536">
    <property type="entry name" value="hemK_fam"/>
    <property type="match status" value="1"/>
</dbReference>
<dbReference type="Proteomes" id="UP000827284">
    <property type="component" value="Unassembled WGS sequence"/>
</dbReference>
<sequence length="645" mass="71063">MKTLEAIVTEVDHGNRVWKFVLSQWKAIVKSREQMRQCFKRQEVTVNGELAEVTRILATNDVVQLRFDVRAAHKSVYGKEKLGVRYEDEELAVVVKPSGRTMVAFGFMLPYSLQASSAHVDQEAQGIDVEELLIEDDDEAGEGADNDDEDFEIPMNISPAVGIQRVPCAIHGLEKAANGLVLVAKTVDMRLKLLKMFRSGEISRTFRVICHGAWARPTIDDQGQQQQQQQQIPSADTSNASVDDLLGAGSVIPIDSTLEDASFIQSIEVVQLSHSNEAGHLSTLEIRPSKASMGVNIRRYLMAAGHPMVGDSGNTRPLKANRNKGLMSALVKMEFLHPSKETQTVSVEMEEPGKFEQLRIREQKARLKRKADERDELRRGGLEDAGENYDRKADLPIAYMVGEKDFCGLRFKVSPATLIPRPSTETLVQAAIDYSQNLPSPIKVLDVGTGSGCLLLALLHSLPSSSSGLGVDISEEALNVAQINMALHNMTNRATFQHGDLGNLQASCNIFQEFNILVCNPPYLDSSKATRLKKTFAGTEHEPSVALFAEKGGYGAYELLANSLLLDWQKRQPAAGETTKETSCIMAKGAYVILEIGSGMGSRVREIFSFMNFERALKDNQDSERCLVFSMPVASAVVDADEKME</sequence>
<dbReference type="InterPro" id="IPR002052">
    <property type="entry name" value="DNA_methylase_N6_adenine_CS"/>
</dbReference>
<dbReference type="SUPFAM" id="SSF53335">
    <property type="entry name" value="S-adenosyl-L-methionine-dependent methyltransferases"/>
    <property type="match status" value="1"/>
</dbReference>
<dbReference type="EMBL" id="BQFW01000007">
    <property type="protein sequence ID" value="GJJ72855.1"/>
    <property type="molecule type" value="Genomic_DNA"/>
</dbReference>
<feature type="compositionally biased region" description="Low complexity" evidence="5">
    <location>
        <begin position="222"/>
        <end position="231"/>
    </location>
</feature>
<dbReference type="Gene3D" id="3.30.2350.10">
    <property type="entry name" value="Pseudouridine synthase"/>
    <property type="match status" value="1"/>
</dbReference>
<dbReference type="InterPro" id="IPR025714">
    <property type="entry name" value="Methyltranfer_dom"/>
</dbReference>
<evidence type="ECO:0000256" key="1">
    <source>
        <dbReference type="ARBA" id="ARBA00022603"/>
    </source>
</evidence>
<organism evidence="7 8">
    <name type="scientific">Entomortierella parvispora</name>
    <dbReference type="NCBI Taxonomy" id="205924"/>
    <lineage>
        <taxon>Eukaryota</taxon>
        <taxon>Fungi</taxon>
        <taxon>Fungi incertae sedis</taxon>
        <taxon>Mucoromycota</taxon>
        <taxon>Mortierellomycotina</taxon>
        <taxon>Mortierellomycetes</taxon>
        <taxon>Mortierellales</taxon>
        <taxon>Mortierellaceae</taxon>
        <taxon>Entomortierella</taxon>
    </lineage>
</organism>
<dbReference type="GO" id="GO:0003723">
    <property type="term" value="F:RNA binding"/>
    <property type="evidence" value="ECO:0007669"/>
    <property type="project" value="UniProtKB-KW"/>
</dbReference>
<reference evidence="7" key="2">
    <citation type="journal article" date="2022" name="Microbiol. Resour. Announc.">
        <title>Whole-Genome Sequence of Entomortierella parvispora E1425, a Mucoromycotan Fungus Associated with Burkholderiaceae-Related Endosymbiotic Bacteria.</title>
        <authorList>
            <person name="Herlambang A."/>
            <person name="Guo Y."/>
            <person name="Takashima Y."/>
            <person name="Narisawa K."/>
            <person name="Ohta H."/>
            <person name="Nishizawa T."/>
        </authorList>
    </citation>
    <scope>NUCLEOTIDE SEQUENCE</scope>
    <source>
        <strain evidence="7">E1425</strain>
    </source>
</reference>
<dbReference type="GO" id="GO:0005739">
    <property type="term" value="C:mitochondrion"/>
    <property type="evidence" value="ECO:0007669"/>
    <property type="project" value="TreeGrafter"/>
</dbReference>
<dbReference type="InterPro" id="IPR050320">
    <property type="entry name" value="N5-glutamine_MTase"/>
</dbReference>